<dbReference type="SUPFAM" id="SSF50156">
    <property type="entry name" value="PDZ domain-like"/>
    <property type="match status" value="1"/>
</dbReference>
<dbReference type="AlphaFoldDB" id="A0A6A4WKJ4"/>
<feature type="region of interest" description="Disordered" evidence="2">
    <location>
        <begin position="53"/>
        <end position="72"/>
    </location>
</feature>
<keyword evidence="1" id="KW-0175">Coiled coil</keyword>
<feature type="coiled-coil region" evidence="1">
    <location>
        <begin position="356"/>
        <end position="418"/>
    </location>
</feature>
<dbReference type="GO" id="GO:0005929">
    <property type="term" value="C:cilium"/>
    <property type="evidence" value="ECO:0007669"/>
    <property type="project" value="TreeGrafter"/>
</dbReference>
<dbReference type="GO" id="GO:0007399">
    <property type="term" value="P:nervous system development"/>
    <property type="evidence" value="ECO:0007669"/>
    <property type="project" value="TreeGrafter"/>
</dbReference>
<dbReference type="EMBL" id="VIIS01000532">
    <property type="protein sequence ID" value="KAF0307917.1"/>
    <property type="molecule type" value="Genomic_DNA"/>
</dbReference>
<feature type="region of interest" description="Disordered" evidence="2">
    <location>
        <begin position="444"/>
        <end position="506"/>
    </location>
</feature>
<evidence type="ECO:0000256" key="1">
    <source>
        <dbReference type="SAM" id="Coils"/>
    </source>
</evidence>
<name>A0A6A4WKJ4_AMPAM</name>
<evidence type="ECO:0000256" key="2">
    <source>
        <dbReference type="SAM" id="MobiDB-lite"/>
    </source>
</evidence>
<dbReference type="GO" id="GO:0060271">
    <property type="term" value="P:cilium assembly"/>
    <property type="evidence" value="ECO:0007669"/>
    <property type="project" value="InterPro"/>
</dbReference>
<comment type="caution">
    <text evidence="3">The sequence shown here is derived from an EMBL/GenBank/DDBJ whole genome shotgun (WGS) entry which is preliminary data.</text>
</comment>
<gene>
    <name evidence="3" type="primary">Intu</name>
    <name evidence="3" type="ORF">FJT64_020814</name>
</gene>
<feature type="region of interest" description="Disordered" evidence="2">
    <location>
        <begin position="78"/>
        <end position="111"/>
    </location>
</feature>
<feature type="region of interest" description="Disordered" evidence="2">
    <location>
        <begin position="288"/>
        <end position="335"/>
    </location>
</feature>
<feature type="region of interest" description="Disordered" evidence="2">
    <location>
        <begin position="214"/>
        <end position="264"/>
    </location>
</feature>
<keyword evidence="4" id="KW-1185">Reference proteome</keyword>
<feature type="compositionally biased region" description="Low complexity" evidence="2">
    <location>
        <begin position="100"/>
        <end position="111"/>
    </location>
</feature>
<accession>A0A6A4WKJ4</accession>
<feature type="compositionally biased region" description="Basic and acidic residues" evidence="2">
    <location>
        <begin position="293"/>
        <end position="306"/>
    </location>
</feature>
<evidence type="ECO:0000313" key="4">
    <source>
        <dbReference type="Proteomes" id="UP000440578"/>
    </source>
</evidence>
<evidence type="ECO:0000313" key="3">
    <source>
        <dbReference type="EMBL" id="KAF0307917.1"/>
    </source>
</evidence>
<dbReference type="Proteomes" id="UP000440578">
    <property type="component" value="Unassembled WGS sequence"/>
</dbReference>
<dbReference type="GO" id="GO:0005737">
    <property type="term" value="C:cytoplasm"/>
    <property type="evidence" value="ECO:0007669"/>
    <property type="project" value="TreeGrafter"/>
</dbReference>
<organism evidence="3 4">
    <name type="scientific">Amphibalanus amphitrite</name>
    <name type="common">Striped barnacle</name>
    <name type="synonym">Balanus amphitrite</name>
    <dbReference type="NCBI Taxonomy" id="1232801"/>
    <lineage>
        <taxon>Eukaryota</taxon>
        <taxon>Metazoa</taxon>
        <taxon>Ecdysozoa</taxon>
        <taxon>Arthropoda</taxon>
        <taxon>Crustacea</taxon>
        <taxon>Multicrustacea</taxon>
        <taxon>Cirripedia</taxon>
        <taxon>Thoracica</taxon>
        <taxon>Thoracicalcarea</taxon>
        <taxon>Balanomorpha</taxon>
        <taxon>Balanoidea</taxon>
        <taxon>Balanidae</taxon>
        <taxon>Amphibalaninae</taxon>
        <taxon>Amphibalanus</taxon>
    </lineage>
</organism>
<protein>
    <submittedName>
        <fullName evidence="3">Protein inturned</fullName>
    </submittedName>
</protein>
<proteinExistence type="predicted"/>
<feature type="compositionally biased region" description="Low complexity" evidence="2">
    <location>
        <begin position="486"/>
        <end position="498"/>
    </location>
</feature>
<dbReference type="InterPro" id="IPR036034">
    <property type="entry name" value="PDZ_sf"/>
</dbReference>
<sequence>MRTFFYSGSRDEIAVITRCTSSFFDRFERPVWASPVDSRGELFYAEVEEAPVSAAGGPAEPPPPPPVGDKLQHLLRRRRSQRAGRAELSAAAPLSPQRRAPAGPSESGAPAEPGEVYRVVVRLDAGRPAAVQHGPLCESVLGLIGHHQLAPAEPAGAVSVAALAPRGPLVRGGQVHIGDWLERVNGAPVTVDSLQTVLAALPRPGKVRLSFRRATAPADGSPQPPAPLTNGVNKKASSGGDPAATTTVSSPSDEGRVTSLTGDGLPLEELGRLLRGVPYGLLCLSTEGLSETSPERQDIKRDRSESGDPAPAGKRGARELGGEPTPSPSALGGRGFRERLEDAIDGLESRLVASFSRELHEFRESLTAEIDKLNERVRDLERHVEVRDGVIDQLTDDLRQSRADITALQTRVEDAEINSRLPCLIFSGTAMAPRRSARLGAPLINQTSPGAADAAAATVPPGSGRGRAPGTSQSADRQVTAGPGQSAADGGRARSGARVGDREEREDVNTLVVDTLNQCMPGLNLSSADIDRAHRLPGANHRIIVRFVRSGEGSLRDRIMTRRMELKGKDLYVNESLTKMRGLIFRSLLAAKREKKVYTVYSRGGQVFFKQEQYGTGKRVDSLEQVRRLGYTVLER</sequence>
<dbReference type="GO" id="GO:0001736">
    <property type="term" value="P:establishment of planar polarity"/>
    <property type="evidence" value="ECO:0007669"/>
    <property type="project" value="InterPro"/>
</dbReference>
<reference evidence="3 4" key="1">
    <citation type="submission" date="2019-07" db="EMBL/GenBank/DDBJ databases">
        <title>Draft genome assembly of a fouling barnacle, Amphibalanus amphitrite (Darwin, 1854): The first reference genome for Thecostraca.</title>
        <authorList>
            <person name="Kim W."/>
        </authorList>
    </citation>
    <scope>NUCLEOTIDE SEQUENCE [LARGE SCALE GENOMIC DNA]</scope>
    <source>
        <strain evidence="3">SNU_AA5</strain>
        <tissue evidence="3">Soma without cirri and trophi</tissue>
    </source>
</reference>
<dbReference type="PANTHER" id="PTHR21082">
    <property type="entry name" value="PROTEIN INTURNED"/>
    <property type="match status" value="1"/>
</dbReference>
<dbReference type="InterPro" id="IPR039151">
    <property type="entry name" value="INTU"/>
</dbReference>
<dbReference type="PANTHER" id="PTHR21082:SF4">
    <property type="entry name" value="PROTEIN INTURNED"/>
    <property type="match status" value="1"/>
</dbReference>
<dbReference type="OrthoDB" id="5971624at2759"/>